<evidence type="ECO:0000313" key="4">
    <source>
        <dbReference type="EMBL" id="RII92432.1"/>
    </source>
</evidence>
<dbReference type="InterPro" id="IPR051785">
    <property type="entry name" value="MMCE/EMCE_epimerase"/>
</dbReference>
<dbReference type="PANTHER" id="PTHR43048:SF3">
    <property type="entry name" value="METHYLMALONYL-COA EPIMERASE, MITOCHONDRIAL"/>
    <property type="match status" value="1"/>
</dbReference>
<accession>A0ABX9N5T8</accession>
<dbReference type="Proteomes" id="UP000265355">
    <property type="component" value="Unassembled WGS sequence"/>
</dbReference>
<dbReference type="SUPFAM" id="SSF54593">
    <property type="entry name" value="Glyoxalase/Bleomycin resistance protein/Dihydroxybiphenyl dioxygenase"/>
    <property type="match status" value="1"/>
</dbReference>
<proteinExistence type="predicted"/>
<comment type="caution">
    <text evidence="4">The sequence shown here is derived from an EMBL/GenBank/DDBJ whole genome shotgun (WGS) entry which is preliminary data.</text>
</comment>
<dbReference type="PROSITE" id="PS51819">
    <property type="entry name" value="VOC"/>
    <property type="match status" value="1"/>
</dbReference>
<feature type="compositionally biased region" description="Polar residues" evidence="2">
    <location>
        <begin position="1"/>
        <end position="17"/>
    </location>
</feature>
<feature type="compositionally biased region" description="Gly residues" evidence="2">
    <location>
        <begin position="47"/>
        <end position="56"/>
    </location>
</feature>
<organism evidence="4 5">
    <name type="scientific">Clavibacter californiensis</name>
    <dbReference type="NCBI Taxonomy" id="1401995"/>
    <lineage>
        <taxon>Bacteria</taxon>
        <taxon>Bacillati</taxon>
        <taxon>Actinomycetota</taxon>
        <taxon>Actinomycetes</taxon>
        <taxon>Micrococcales</taxon>
        <taxon>Microbacteriaceae</taxon>
        <taxon>Clavibacter</taxon>
    </lineage>
</organism>
<evidence type="ECO:0000313" key="5">
    <source>
        <dbReference type="Proteomes" id="UP000265355"/>
    </source>
</evidence>
<dbReference type="InterPro" id="IPR037523">
    <property type="entry name" value="VOC_core"/>
</dbReference>
<evidence type="ECO:0000256" key="2">
    <source>
        <dbReference type="SAM" id="MobiDB-lite"/>
    </source>
</evidence>
<dbReference type="InterPro" id="IPR029068">
    <property type="entry name" value="Glyas_Bleomycin-R_OHBP_Dase"/>
</dbReference>
<feature type="compositionally biased region" description="Low complexity" evidence="2">
    <location>
        <begin position="18"/>
        <end position="32"/>
    </location>
</feature>
<feature type="domain" description="VOC" evidence="3">
    <location>
        <begin position="80"/>
        <end position="219"/>
    </location>
</feature>
<keyword evidence="5" id="KW-1185">Reference proteome</keyword>
<dbReference type="Gene3D" id="3.10.180.10">
    <property type="entry name" value="2,3-Dihydroxybiphenyl 1,2-Dioxygenase, domain 1"/>
    <property type="match status" value="1"/>
</dbReference>
<reference evidence="4 5" key="1">
    <citation type="submission" date="2018-08" db="EMBL/GenBank/DDBJ databases">
        <title>Genome Sequence of Clavibacter michiganensis Subspecies type strains, and the Atypical Peach-Colored Strains Isolated from Tomato.</title>
        <authorList>
            <person name="Osdaghi E."/>
            <person name="Portier P."/>
            <person name="Briand M."/>
            <person name="Jacques M.-A."/>
        </authorList>
    </citation>
    <scope>NUCLEOTIDE SEQUENCE [LARGE SCALE GENOMIC DNA]</scope>
    <source>
        <strain evidence="4 5">CFBP 8216</strain>
    </source>
</reference>
<dbReference type="PANTHER" id="PTHR43048">
    <property type="entry name" value="METHYLMALONYL-COA EPIMERASE"/>
    <property type="match status" value="1"/>
</dbReference>
<protein>
    <recommendedName>
        <fullName evidence="3">VOC domain-containing protein</fullName>
    </recommendedName>
</protein>
<feature type="region of interest" description="Disordered" evidence="2">
    <location>
        <begin position="1"/>
        <end position="56"/>
    </location>
</feature>
<keyword evidence="1" id="KW-0479">Metal-binding</keyword>
<gene>
    <name evidence="4" type="ORF">DZF98_06985</name>
</gene>
<dbReference type="EMBL" id="QWEE01000086">
    <property type="protein sequence ID" value="RII92432.1"/>
    <property type="molecule type" value="Genomic_DNA"/>
</dbReference>
<name>A0ABX9N5T8_9MICO</name>
<evidence type="ECO:0000259" key="3">
    <source>
        <dbReference type="PROSITE" id="PS51819"/>
    </source>
</evidence>
<sequence length="223" mass="23083">MSLSVRWSRPTDGSNVVSSGRGSRRPSPSSRPEATRTRGTGVSDRGSGIGDRGSGAGTLFPQAAASELDTDVMASPLVSDVAHSGLSVADLDDALVLWCSGLGFVLERTFTLDAEVTAATTGVRGAVIRAATVALGPHRVELLQYDPPRLLESAASPAQVGVVHIALTVSDLDRVIELCAGHGWRPVGTPHRMASGARAGTRIIYLEGALGGFLELIAPPQLP</sequence>
<evidence type="ECO:0000256" key="1">
    <source>
        <dbReference type="ARBA" id="ARBA00022723"/>
    </source>
</evidence>
<dbReference type="Pfam" id="PF13669">
    <property type="entry name" value="Glyoxalase_4"/>
    <property type="match status" value="1"/>
</dbReference>